<feature type="region of interest" description="Disordered" evidence="1">
    <location>
        <begin position="49"/>
        <end position="128"/>
    </location>
</feature>
<name>A0AAW0Z0Q4_9TREE</name>
<feature type="compositionally biased region" description="Basic and acidic residues" evidence="1">
    <location>
        <begin position="216"/>
        <end position="243"/>
    </location>
</feature>
<feature type="compositionally biased region" description="Basic and acidic residues" evidence="1">
    <location>
        <begin position="184"/>
        <end position="193"/>
    </location>
</feature>
<dbReference type="RefSeq" id="XP_066803863.1">
    <property type="nucleotide sequence ID" value="XM_066945174.1"/>
</dbReference>
<feature type="compositionally biased region" description="Acidic residues" evidence="1">
    <location>
        <begin position="203"/>
        <end position="215"/>
    </location>
</feature>
<dbReference type="KEGG" id="kne:92179316"/>
<comment type="caution">
    <text evidence="2">The sequence shown here is derived from an EMBL/GenBank/DDBJ whole genome shotgun (WGS) entry which is preliminary data.</text>
</comment>
<sequence>MPHKRAKRSIRDVETAKKGVNLPPSASSYDDTPRSASRIFNAHAVQSAFRKAGRITSEDTGETKPKPYSSTTNSTSHTATKSTAKASTSTSTTSISTTNPSSSSSSSKGKSPSIPSIKPNESLGEYNRRVEDFLRPGVSKAIKDAASIKAAEEAKFRQEKKERKKRTRIERLVKLGKMPQSALDELKKEQDGKGKKRKRGDVGDDDDLDEDDENSDKEHQHGENTNVREEKSFKPLEGPRRLNDIVQAPPSLPHLRHVGQEKKVGKGVYGAVGKGSGKDPLNAGQRRILEEERERVVKMYRDMKAAREGAKEDGKGVMGKVLI</sequence>
<dbReference type="Proteomes" id="UP001388673">
    <property type="component" value="Unassembled WGS sequence"/>
</dbReference>
<organism evidence="2 3">
    <name type="scientific">Kwoniella newhampshirensis</name>
    <dbReference type="NCBI Taxonomy" id="1651941"/>
    <lineage>
        <taxon>Eukaryota</taxon>
        <taxon>Fungi</taxon>
        <taxon>Dikarya</taxon>
        <taxon>Basidiomycota</taxon>
        <taxon>Agaricomycotina</taxon>
        <taxon>Tremellomycetes</taxon>
        <taxon>Tremellales</taxon>
        <taxon>Cryptococcaceae</taxon>
        <taxon>Kwoniella</taxon>
    </lineage>
</organism>
<dbReference type="GeneID" id="92179316"/>
<dbReference type="AlphaFoldDB" id="A0AAW0Z0Q4"/>
<accession>A0AAW0Z0Q4</accession>
<dbReference type="EMBL" id="JBCAWK010000004">
    <property type="protein sequence ID" value="KAK8861238.1"/>
    <property type="molecule type" value="Genomic_DNA"/>
</dbReference>
<feature type="region of interest" description="Disordered" evidence="1">
    <location>
        <begin position="1"/>
        <end position="34"/>
    </location>
</feature>
<gene>
    <name evidence="2" type="ORF">IAR55_002057</name>
</gene>
<evidence type="ECO:0000313" key="2">
    <source>
        <dbReference type="EMBL" id="KAK8861238.1"/>
    </source>
</evidence>
<feature type="compositionally biased region" description="Basic and acidic residues" evidence="1">
    <location>
        <begin position="150"/>
        <end position="161"/>
    </location>
</feature>
<reference evidence="2 3" key="1">
    <citation type="journal article" date="2024" name="bioRxiv">
        <title>Comparative genomics of Cryptococcus and Kwoniella reveals pathogenesis evolution and contrasting karyotype dynamics via intercentromeric recombination or chromosome fusion.</title>
        <authorList>
            <person name="Coelho M.A."/>
            <person name="David-Palma M."/>
            <person name="Shea T."/>
            <person name="Bowers K."/>
            <person name="McGinley-Smith S."/>
            <person name="Mohammad A.W."/>
            <person name="Gnirke A."/>
            <person name="Yurkov A.M."/>
            <person name="Nowrousian M."/>
            <person name="Sun S."/>
            <person name="Cuomo C.A."/>
            <person name="Heitman J."/>
        </authorList>
    </citation>
    <scope>NUCLEOTIDE SEQUENCE [LARGE SCALE GENOMIC DNA]</scope>
    <source>
        <strain evidence="2 3">CBS 13917</strain>
    </source>
</reference>
<feature type="compositionally biased region" description="Low complexity" evidence="1">
    <location>
        <begin position="69"/>
        <end position="120"/>
    </location>
</feature>
<proteinExistence type="predicted"/>
<feature type="region of interest" description="Disordered" evidence="1">
    <location>
        <begin position="142"/>
        <end position="287"/>
    </location>
</feature>
<dbReference type="PANTHER" id="PTHR40644">
    <property type="entry name" value="UPF0653 PROTEIN C607.02C"/>
    <property type="match status" value="1"/>
</dbReference>
<protein>
    <submittedName>
        <fullName evidence="2">Uncharacterized protein</fullName>
    </submittedName>
</protein>
<keyword evidence="3" id="KW-1185">Reference proteome</keyword>
<dbReference type="PANTHER" id="PTHR40644:SF1">
    <property type="entry name" value="UPF0653 PROTEIN C607.02C"/>
    <property type="match status" value="1"/>
</dbReference>
<evidence type="ECO:0000256" key="1">
    <source>
        <dbReference type="SAM" id="MobiDB-lite"/>
    </source>
</evidence>
<evidence type="ECO:0000313" key="3">
    <source>
        <dbReference type="Proteomes" id="UP001388673"/>
    </source>
</evidence>